<keyword evidence="1" id="KW-1133">Transmembrane helix</keyword>
<proteinExistence type="predicted"/>
<feature type="transmembrane region" description="Helical" evidence="1">
    <location>
        <begin position="14"/>
        <end position="34"/>
    </location>
</feature>
<keyword evidence="3" id="KW-1185">Reference proteome</keyword>
<evidence type="ECO:0000313" key="3">
    <source>
        <dbReference type="Proteomes" id="UP000184251"/>
    </source>
</evidence>
<accession>A0A1M4S6W2</accession>
<dbReference type="EMBL" id="FQTU01000001">
    <property type="protein sequence ID" value="SHE27915.1"/>
    <property type="molecule type" value="Genomic_DNA"/>
</dbReference>
<name>A0A1M4S6W2_9FIRM</name>
<dbReference type="Proteomes" id="UP000184251">
    <property type="component" value="Unassembled WGS sequence"/>
</dbReference>
<reference evidence="2 3" key="1">
    <citation type="submission" date="2016-11" db="EMBL/GenBank/DDBJ databases">
        <authorList>
            <person name="Jaros S."/>
            <person name="Januszkiewicz K."/>
            <person name="Wedrychowicz H."/>
        </authorList>
    </citation>
    <scope>NUCLEOTIDE SEQUENCE [LARGE SCALE GENOMIC DNA]</scope>
    <source>
        <strain evidence="2 3">DSM 14828</strain>
    </source>
</reference>
<dbReference type="AlphaFoldDB" id="A0A1M4S6W2"/>
<keyword evidence="1" id="KW-0472">Membrane</keyword>
<gene>
    <name evidence="2" type="ORF">SAMN02746064_00118</name>
</gene>
<organism evidence="2 3">
    <name type="scientific">Alkalibacter saccharofermentans DSM 14828</name>
    <dbReference type="NCBI Taxonomy" id="1120975"/>
    <lineage>
        <taxon>Bacteria</taxon>
        <taxon>Bacillati</taxon>
        <taxon>Bacillota</taxon>
        <taxon>Clostridia</taxon>
        <taxon>Eubacteriales</taxon>
        <taxon>Eubacteriaceae</taxon>
        <taxon>Alkalibacter</taxon>
    </lineage>
</organism>
<evidence type="ECO:0000313" key="2">
    <source>
        <dbReference type="EMBL" id="SHE27915.1"/>
    </source>
</evidence>
<dbReference type="RefSeq" id="WP_073269121.1">
    <property type="nucleotide sequence ID" value="NZ_FQTU01000001.1"/>
</dbReference>
<evidence type="ECO:0000256" key="1">
    <source>
        <dbReference type="SAM" id="Phobius"/>
    </source>
</evidence>
<dbReference type="STRING" id="1120975.SAMN02746064_00118"/>
<keyword evidence="1" id="KW-0812">Transmembrane</keyword>
<sequence>MDGFITSLSGITTLLNPVMTFIMLMSVVFFLLFLREKVEKTEAYIRSIAISLQQIAQQLSKKE</sequence>
<protein>
    <submittedName>
        <fullName evidence="2">Uncharacterized protein</fullName>
    </submittedName>
</protein>